<comment type="caution">
    <text evidence="4">The sequence shown here is derived from an EMBL/GenBank/DDBJ whole genome shotgun (WGS) entry which is preliminary data.</text>
</comment>
<evidence type="ECO:0000313" key="4">
    <source>
        <dbReference type="EMBL" id="KZE78947.1"/>
    </source>
</evidence>
<dbReference type="GO" id="GO:0016780">
    <property type="term" value="F:phosphotransferase activity, for other substituted phosphate groups"/>
    <property type="evidence" value="ECO:0007669"/>
    <property type="project" value="TreeGrafter"/>
</dbReference>
<keyword evidence="2" id="KW-0812">Transmembrane</keyword>
<proteinExistence type="inferred from homology"/>
<dbReference type="Proteomes" id="UP000076563">
    <property type="component" value="Unassembled WGS sequence"/>
</dbReference>
<dbReference type="eggNOG" id="COG2148">
    <property type="taxonomic scope" value="Bacteria"/>
</dbReference>
<reference evidence="6" key="1">
    <citation type="submission" date="2016-01" db="EMBL/GenBank/DDBJ databases">
        <title>Draft genome of Chromobacterium sp. F49.</title>
        <authorList>
            <person name="Hong K.W."/>
        </authorList>
    </citation>
    <scope>NUCLEOTIDE SEQUENCE [LARGE SCALE GENOMIC DNA]</scope>
    <source>
        <strain evidence="6">M63</strain>
    </source>
</reference>
<accession>A0A163Y5W7</accession>
<dbReference type="Proteomes" id="UP000244184">
    <property type="component" value="Unassembled WGS sequence"/>
</dbReference>
<reference evidence="4" key="2">
    <citation type="submission" date="2016-01" db="EMBL/GenBank/DDBJ databases">
        <authorList>
            <person name="McClelland M."/>
            <person name="Jain A."/>
            <person name="Saraogi P."/>
            <person name="Mendelson R."/>
            <person name="Westerman R."/>
            <person name="SanMiguel P."/>
            <person name="Csonka L."/>
        </authorList>
    </citation>
    <scope>NUCLEOTIDE SEQUENCE</scope>
    <source>
        <strain evidence="4">M63</strain>
    </source>
</reference>
<evidence type="ECO:0000256" key="1">
    <source>
        <dbReference type="ARBA" id="ARBA00006464"/>
    </source>
</evidence>
<dbReference type="RefSeq" id="WP_063181312.1">
    <property type="nucleotide sequence ID" value="NZ_JAAIVH010000001.1"/>
</dbReference>
<dbReference type="EMBL" id="PYHP01000015">
    <property type="protein sequence ID" value="PUA40251.1"/>
    <property type="molecule type" value="Genomic_DNA"/>
</dbReference>
<protein>
    <submittedName>
        <fullName evidence="5">Sugar transferase</fullName>
    </submittedName>
</protein>
<feature type="transmembrane region" description="Helical" evidence="2">
    <location>
        <begin position="31"/>
        <end position="52"/>
    </location>
</feature>
<dbReference type="OrthoDB" id="9808602at2"/>
<comment type="similarity">
    <text evidence="1">Belongs to the bacterial sugar transferase family.</text>
</comment>
<dbReference type="AlphaFoldDB" id="A0A163Y5W7"/>
<organism evidence="4 6">
    <name type="scientific">Paenibacillus elgii</name>
    <dbReference type="NCBI Taxonomy" id="189691"/>
    <lineage>
        <taxon>Bacteria</taxon>
        <taxon>Bacillati</taxon>
        <taxon>Bacillota</taxon>
        <taxon>Bacilli</taxon>
        <taxon>Bacillales</taxon>
        <taxon>Paenibacillaceae</taxon>
        <taxon>Paenibacillus</taxon>
    </lineage>
</organism>
<evidence type="ECO:0000256" key="2">
    <source>
        <dbReference type="SAM" id="Phobius"/>
    </source>
</evidence>
<reference evidence="5 7" key="3">
    <citation type="submission" date="2018-03" db="EMBL/GenBank/DDBJ databases">
        <title>Genome sequence of Paenibacillus elgii strain AC13 an antimicrobial compound producing bacteria.</title>
        <authorList>
            <person name="Kurokawa A.S."/>
            <person name="Araujo J.F."/>
            <person name="Costa R.A."/>
            <person name="Ortega D.B."/>
            <person name="Pires A.S."/>
            <person name="Pappas G.J.Jr."/>
            <person name="Franco O.L."/>
            <person name="Barreto C."/>
            <person name="Magalhaes B.S."/>
            <person name="Kruger R.H."/>
        </authorList>
    </citation>
    <scope>NUCLEOTIDE SEQUENCE [LARGE SCALE GENOMIC DNA]</scope>
    <source>
        <strain evidence="5 7">AC13</strain>
    </source>
</reference>
<dbReference type="EMBL" id="LQRA01000052">
    <property type="protein sequence ID" value="KZE78947.1"/>
    <property type="molecule type" value="Genomic_DNA"/>
</dbReference>
<evidence type="ECO:0000313" key="5">
    <source>
        <dbReference type="EMBL" id="PUA40251.1"/>
    </source>
</evidence>
<dbReference type="PANTHER" id="PTHR30576:SF0">
    <property type="entry name" value="UNDECAPRENYL-PHOSPHATE N-ACETYLGALACTOSAMINYL 1-PHOSPHATE TRANSFERASE-RELATED"/>
    <property type="match status" value="1"/>
</dbReference>
<sequence>MDSATYQDSVEDDITKSSDLYVKYVKTAIDLILSIAFILFLLPVLIMVAILIKLESEGPVVFKQNRIGKGGKPFVIYKFRSMYTHVAREGRSPENDQDPRITKVGRFIRKTSLDELPQLFNILKGDMSFIGPRPEQKSIVEQYYTDKENGRFSVKPGITGLWQISEDRKAPIHENLHHDLYYIKRASFWLDIKIIFGTLRVMIKSNTH</sequence>
<dbReference type="STRING" id="1007103.GCA_000213315_04317"/>
<keyword evidence="6" id="KW-1185">Reference proteome</keyword>
<dbReference type="InterPro" id="IPR003362">
    <property type="entry name" value="Bact_transf"/>
</dbReference>
<keyword evidence="2" id="KW-1133">Transmembrane helix</keyword>
<gene>
    <name evidence="4" type="ORF">AV654_15785</name>
    <name evidence="5" type="ORF">C8Z91_05220</name>
</gene>
<keyword evidence="5" id="KW-0808">Transferase</keyword>
<feature type="domain" description="Bacterial sugar transferase" evidence="3">
    <location>
        <begin position="26"/>
        <end position="204"/>
    </location>
</feature>
<evidence type="ECO:0000313" key="6">
    <source>
        <dbReference type="Proteomes" id="UP000076563"/>
    </source>
</evidence>
<keyword evidence="2" id="KW-0472">Membrane</keyword>
<name>A0A163Y5W7_9BACL</name>
<dbReference type="Pfam" id="PF02397">
    <property type="entry name" value="Bac_transf"/>
    <property type="match status" value="1"/>
</dbReference>
<dbReference type="PANTHER" id="PTHR30576">
    <property type="entry name" value="COLANIC BIOSYNTHESIS UDP-GLUCOSE LIPID CARRIER TRANSFERASE"/>
    <property type="match status" value="1"/>
</dbReference>
<evidence type="ECO:0000313" key="7">
    <source>
        <dbReference type="Proteomes" id="UP000244184"/>
    </source>
</evidence>
<evidence type="ECO:0000259" key="3">
    <source>
        <dbReference type="Pfam" id="PF02397"/>
    </source>
</evidence>